<proteinExistence type="predicted"/>
<reference evidence="3 4" key="1">
    <citation type="submission" date="2021-01" db="EMBL/GenBank/DDBJ databases">
        <title>Chryseolinea sp. Jin1 Genome sequencing and assembly.</title>
        <authorList>
            <person name="Kim I."/>
        </authorList>
    </citation>
    <scope>NUCLEOTIDE SEQUENCE [LARGE SCALE GENOMIC DNA]</scope>
    <source>
        <strain evidence="3 4">Jin1</strain>
    </source>
</reference>
<dbReference type="Proteomes" id="UP000613030">
    <property type="component" value="Unassembled WGS sequence"/>
</dbReference>
<evidence type="ECO:0000256" key="1">
    <source>
        <dbReference type="SAM" id="SignalP"/>
    </source>
</evidence>
<evidence type="ECO:0000313" key="4">
    <source>
        <dbReference type="Proteomes" id="UP000613030"/>
    </source>
</evidence>
<organism evidence="3 4">
    <name type="scientific">Chryseolinea lacunae</name>
    <dbReference type="NCBI Taxonomy" id="2801331"/>
    <lineage>
        <taxon>Bacteria</taxon>
        <taxon>Pseudomonadati</taxon>
        <taxon>Bacteroidota</taxon>
        <taxon>Cytophagia</taxon>
        <taxon>Cytophagales</taxon>
        <taxon>Fulvivirgaceae</taxon>
        <taxon>Chryseolinea</taxon>
    </lineage>
</organism>
<feature type="signal peptide" evidence="1">
    <location>
        <begin position="1"/>
        <end position="21"/>
    </location>
</feature>
<dbReference type="Pfam" id="PF18962">
    <property type="entry name" value="Por_Secre_tail"/>
    <property type="match status" value="1"/>
</dbReference>
<keyword evidence="1" id="KW-0732">Signal</keyword>
<keyword evidence="4" id="KW-1185">Reference proteome</keyword>
<accession>A0ABS1KMR7</accession>
<comment type="caution">
    <text evidence="3">The sequence shown here is derived from an EMBL/GenBank/DDBJ whole genome shotgun (WGS) entry which is preliminary data.</text>
</comment>
<evidence type="ECO:0000313" key="3">
    <source>
        <dbReference type="EMBL" id="MBL0740741.1"/>
    </source>
</evidence>
<sequence length="725" mass="81641">MIKVKTVLAMLACLLSLETFAQLTSWQDQNRYWYYRYRLVDEFLVRGEENPLNCNVATGYSLPAETVDMTNTENREKVDLSWADATSYLGYYIGVLATEYQLLKRNGQATGNTLRELYYAMKAYERLDQKADYLYYPHWGSGCEPGDLNGTFVRDDVSKEFLKRIRPDWVARYSGDGSFRINSVYNHHYEEKIEPNTAKSNIYMTQDQIADLFMGFALVKKCLGSDSYGGYDFSAKAQAYTNRITKWYENHGWFGKLANGEMFENGDNIFTEWNSYGLVAAAEKITGENYSTALPPLSKERWYELCDPLAGPPIMSLIYDFKKQDFQAALIMTYAAVGNSWQYAISPKKRKTLIPGLIFWEFDVDLPGLKISFPPIGPLPDIGDPPSVKFSNVTDNFLTSYGLKQHQEVYALLNEYLNDNSTTIGSDYFAHIITGAPCEGPHHRPASDVNDVGLNGWRGVSRWERPQSADGYIDYKNLGETSGKFNGLDYMLLYNIYMLSRGSNEPAYKNSMNKTLGNISIGGKYWAYESLELTGIVTASAVELAANKSVVLKPGSKIASGSTVRIFNGPLTACNTTTPSAGREIVRPYTPPSAEELTKQVNANLEAKIRAQYNSIYEQYKPYIIDSTTLHAKYQEASKLVEQLSVYPNPTNGKYNVQVNLSKAQNVQITISDIYGGNREILFDAYLEAGVQVLTFAIPEANTGLYNLEAKCSEFSLVKRLVKKH</sequence>
<dbReference type="InterPro" id="IPR026444">
    <property type="entry name" value="Secre_tail"/>
</dbReference>
<evidence type="ECO:0000259" key="2">
    <source>
        <dbReference type="Pfam" id="PF18962"/>
    </source>
</evidence>
<feature type="chain" id="PRO_5047367624" evidence="1">
    <location>
        <begin position="22"/>
        <end position="725"/>
    </location>
</feature>
<name>A0ABS1KMR7_9BACT</name>
<protein>
    <submittedName>
        <fullName evidence="3">T9SS type A sorting domain-containing protein</fullName>
    </submittedName>
</protein>
<feature type="domain" description="Secretion system C-terminal sorting" evidence="2">
    <location>
        <begin position="646"/>
        <end position="721"/>
    </location>
</feature>
<dbReference type="NCBIfam" id="TIGR04183">
    <property type="entry name" value="Por_Secre_tail"/>
    <property type="match status" value="1"/>
</dbReference>
<dbReference type="EMBL" id="JAERRB010000002">
    <property type="protein sequence ID" value="MBL0740741.1"/>
    <property type="molecule type" value="Genomic_DNA"/>
</dbReference>
<dbReference type="RefSeq" id="WP_202008124.1">
    <property type="nucleotide sequence ID" value="NZ_JAERRB010000002.1"/>
</dbReference>
<gene>
    <name evidence="3" type="ORF">JI741_05900</name>
</gene>